<gene>
    <name evidence="2" type="ORF">LCGC14_1317320</name>
</gene>
<dbReference type="AlphaFoldDB" id="A0A0F9N1C1"/>
<accession>A0A0F9N1C1</accession>
<reference evidence="2" key="1">
    <citation type="journal article" date="2015" name="Nature">
        <title>Complex archaea that bridge the gap between prokaryotes and eukaryotes.</title>
        <authorList>
            <person name="Spang A."/>
            <person name="Saw J.H."/>
            <person name="Jorgensen S.L."/>
            <person name="Zaremba-Niedzwiedzka K."/>
            <person name="Martijn J."/>
            <person name="Lind A.E."/>
            <person name="van Eijk R."/>
            <person name="Schleper C."/>
            <person name="Guy L."/>
            <person name="Ettema T.J."/>
        </authorList>
    </citation>
    <scope>NUCLEOTIDE SEQUENCE</scope>
</reference>
<organism evidence="2">
    <name type="scientific">marine sediment metagenome</name>
    <dbReference type="NCBI Taxonomy" id="412755"/>
    <lineage>
        <taxon>unclassified sequences</taxon>
        <taxon>metagenomes</taxon>
        <taxon>ecological metagenomes</taxon>
    </lineage>
</organism>
<name>A0A0F9N1C1_9ZZZZ</name>
<comment type="caution">
    <text evidence="2">The sequence shown here is derived from an EMBL/GenBank/DDBJ whole genome shotgun (WGS) entry which is preliminary data.</text>
</comment>
<protein>
    <recommendedName>
        <fullName evidence="3">PEFG-CTERM sorting domain-containing protein</fullName>
    </recommendedName>
</protein>
<keyword evidence="1" id="KW-0812">Transmembrane</keyword>
<keyword evidence="1" id="KW-1133">Transmembrane helix</keyword>
<dbReference type="EMBL" id="LAZR01007828">
    <property type="protein sequence ID" value="KKM82650.1"/>
    <property type="molecule type" value="Genomic_DNA"/>
</dbReference>
<proteinExistence type="predicted"/>
<evidence type="ECO:0000313" key="2">
    <source>
        <dbReference type="EMBL" id="KKM82650.1"/>
    </source>
</evidence>
<evidence type="ECO:0008006" key="3">
    <source>
        <dbReference type="Google" id="ProtNLM"/>
    </source>
</evidence>
<feature type="transmembrane region" description="Helical" evidence="1">
    <location>
        <begin position="277"/>
        <end position="295"/>
    </location>
</feature>
<keyword evidence="1" id="KW-0472">Membrane</keyword>
<sequence length="302" mass="34475">MTKLLKVVLVLMIISIISITPQAFAQISFGAPAEHVSIRVTIEENGDVRVVHVVKKSNENVQVKMLPGTIENLQVVDGTGNEIQHAVGGDSIITLFPPKVNFGVEYDLRDVLILKDGVWTWDFLYTESKNGVEFYFPDKFDLIFVNDRPVRIVNAEGMRCHGCDMFLEYVIDEPIILNEVEWEEQKFPVSIRTLDEINSFHFDQPRRSLSFETTQEDRFITLIIPLELLWNPYQVYLDDQKILKHEFSQNSTHVWLNIKPDNAGTIEIIGISAIPEFSILLPLVLGITIVIGFQAKNKINLH</sequence>
<evidence type="ECO:0000256" key="1">
    <source>
        <dbReference type="SAM" id="Phobius"/>
    </source>
</evidence>